<dbReference type="PANTHER" id="PTHR33121">
    <property type="entry name" value="CYCLIC DI-GMP PHOSPHODIESTERASE PDEF"/>
    <property type="match status" value="1"/>
</dbReference>
<dbReference type="PANTHER" id="PTHR33121:SF70">
    <property type="entry name" value="SIGNALING PROTEIN YKOW"/>
    <property type="match status" value="1"/>
</dbReference>
<feature type="domain" description="EAL" evidence="1">
    <location>
        <begin position="235"/>
        <end position="490"/>
    </location>
</feature>
<dbReference type="InterPro" id="IPR043128">
    <property type="entry name" value="Rev_trsase/Diguanyl_cyclase"/>
</dbReference>
<dbReference type="PROSITE" id="PS50887">
    <property type="entry name" value="GGDEF"/>
    <property type="match status" value="1"/>
</dbReference>
<dbReference type="RefSeq" id="WP_154150154.1">
    <property type="nucleotide sequence ID" value="NZ_SZWE01000001.1"/>
</dbReference>
<dbReference type="GO" id="GO:0071111">
    <property type="term" value="F:cyclic-guanylate-specific phosphodiesterase activity"/>
    <property type="evidence" value="ECO:0007669"/>
    <property type="project" value="InterPro"/>
</dbReference>
<dbReference type="EMBL" id="SZWE01000001">
    <property type="protein sequence ID" value="MRU15128.1"/>
    <property type="molecule type" value="Genomic_DNA"/>
</dbReference>
<dbReference type="InterPro" id="IPR029787">
    <property type="entry name" value="Nucleotide_cyclase"/>
</dbReference>
<dbReference type="AlphaFoldDB" id="A0A844D1Q9"/>
<dbReference type="InterPro" id="IPR000160">
    <property type="entry name" value="GGDEF_dom"/>
</dbReference>
<dbReference type="InterPro" id="IPR035919">
    <property type="entry name" value="EAL_sf"/>
</dbReference>
<sequence length="504" mass="54927">MLLSLKSTLGNLLKFVGVFGQRPQVLAFLPAAVLASFWLGGELLLLATALGIPLLLAFADQKEAKGFRPGNRRLEDDLETTLAIARRKAKKTACFMIEIDDHSSILDRFGTAAMTEIMKQTQARIHRVVRTPDRVLALEGYQLAVILAPTRHLDHDTAMKLAARLQASVEDPLTVDSVNVYVSASVGACLGDTLPHPTGEALADATALALADARRHAPSGLRAFTPNLPTIPPCTETLRDDIEAGFENGQFKPWFQPQISTETGRVSGFEALARWEHSSKGMIPPAEFLPALERTGNIERLGQQMLDAALAALKAWDEAGHEVPSVGVNFASDELRNPKLVDRVAWTLDRFDLAPDRLSVEILETVVSTSSDDTISRNIRGLAELGCHIDLDDFGTGHASISSIRRFGVQRLKIDRSFVMKVDRDTDQKDMIAAILLMADRLGLDTVAEGVETAGEHAMLSQLGCGHVQGFGIARPMPFDRTIEWMVSHSAKLQAPPIIGRKTV</sequence>
<dbReference type="Pfam" id="PF00990">
    <property type="entry name" value="GGDEF"/>
    <property type="match status" value="1"/>
</dbReference>
<name>A0A844D1Q9_9RHOB</name>
<dbReference type="InterPro" id="IPR001633">
    <property type="entry name" value="EAL_dom"/>
</dbReference>
<evidence type="ECO:0000259" key="1">
    <source>
        <dbReference type="PROSITE" id="PS50883"/>
    </source>
</evidence>
<dbReference type="CDD" id="cd01948">
    <property type="entry name" value="EAL"/>
    <property type="match status" value="1"/>
</dbReference>
<organism evidence="3 4">
    <name type="scientific">Roseovarius bejariae</name>
    <dbReference type="NCBI Taxonomy" id="2576383"/>
    <lineage>
        <taxon>Bacteria</taxon>
        <taxon>Pseudomonadati</taxon>
        <taxon>Pseudomonadota</taxon>
        <taxon>Alphaproteobacteria</taxon>
        <taxon>Rhodobacterales</taxon>
        <taxon>Roseobacteraceae</taxon>
        <taxon>Roseovarius</taxon>
    </lineage>
</organism>
<evidence type="ECO:0000313" key="4">
    <source>
        <dbReference type="Proteomes" id="UP000564704"/>
    </source>
</evidence>
<dbReference type="Pfam" id="PF00563">
    <property type="entry name" value="EAL"/>
    <property type="match status" value="1"/>
</dbReference>
<dbReference type="SUPFAM" id="SSF141868">
    <property type="entry name" value="EAL domain-like"/>
    <property type="match status" value="1"/>
</dbReference>
<keyword evidence="4" id="KW-1185">Reference proteome</keyword>
<dbReference type="SUPFAM" id="SSF55073">
    <property type="entry name" value="Nucleotide cyclase"/>
    <property type="match status" value="1"/>
</dbReference>
<dbReference type="Proteomes" id="UP000564704">
    <property type="component" value="Unassembled WGS sequence"/>
</dbReference>
<feature type="domain" description="GGDEF" evidence="2">
    <location>
        <begin position="90"/>
        <end position="226"/>
    </location>
</feature>
<dbReference type="NCBIfam" id="TIGR00254">
    <property type="entry name" value="GGDEF"/>
    <property type="match status" value="1"/>
</dbReference>
<dbReference type="Gene3D" id="3.30.70.270">
    <property type="match status" value="1"/>
</dbReference>
<gene>
    <name evidence="3" type="ORF">FDP25_06760</name>
</gene>
<evidence type="ECO:0000313" key="3">
    <source>
        <dbReference type="EMBL" id="MRU15128.1"/>
    </source>
</evidence>
<dbReference type="SMART" id="SM00052">
    <property type="entry name" value="EAL"/>
    <property type="match status" value="1"/>
</dbReference>
<protein>
    <submittedName>
        <fullName evidence="3">EAL domain-containing protein</fullName>
    </submittedName>
</protein>
<accession>A0A844D1Q9</accession>
<reference evidence="3 4" key="1">
    <citation type="submission" date="2019-05" db="EMBL/GenBank/DDBJ databases">
        <title>Roseovarius bejariae sp. nov., a moderately halophylic bacterium isolated from a saline soil in Rambla Salada (Murcia).</title>
        <authorList>
            <person name="Castro D.J."/>
            <person name="Gomez-Altuve A."/>
            <person name="Reina J.C."/>
            <person name="Rodriguez M."/>
            <person name="Sampedro I."/>
            <person name="Llamas I."/>
            <person name="Martinez-Checa F."/>
        </authorList>
    </citation>
    <scope>NUCLEOTIDE SEQUENCE [LARGE SCALE GENOMIC DNA]</scope>
    <source>
        <strain evidence="3 4">A21</strain>
    </source>
</reference>
<dbReference type="SMART" id="SM00267">
    <property type="entry name" value="GGDEF"/>
    <property type="match status" value="1"/>
</dbReference>
<dbReference type="PROSITE" id="PS50883">
    <property type="entry name" value="EAL"/>
    <property type="match status" value="1"/>
</dbReference>
<proteinExistence type="predicted"/>
<comment type="caution">
    <text evidence="3">The sequence shown here is derived from an EMBL/GenBank/DDBJ whole genome shotgun (WGS) entry which is preliminary data.</text>
</comment>
<dbReference type="Gene3D" id="3.20.20.450">
    <property type="entry name" value="EAL domain"/>
    <property type="match status" value="1"/>
</dbReference>
<dbReference type="OrthoDB" id="9814202at2"/>
<dbReference type="InterPro" id="IPR050706">
    <property type="entry name" value="Cyclic-di-GMP_PDE-like"/>
</dbReference>
<evidence type="ECO:0000259" key="2">
    <source>
        <dbReference type="PROSITE" id="PS50887"/>
    </source>
</evidence>